<comment type="caution">
    <text evidence="1">The sequence shown here is derived from an EMBL/GenBank/DDBJ whole genome shotgun (WGS) entry which is preliminary data.</text>
</comment>
<proteinExistence type="predicted"/>
<keyword evidence="2" id="KW-1185">Reference proteome</keyword>
<dbReference type="EMBL" id="LECT01000017">
    <property type="protein sequence ID" value="KLU05672.1"/>
    <property type="molecule type" value="Genomic_DNA"/>
</dbReference>
<gene>
    <name evidence="1" type="ORF">RISK_002304</name>
</gene>
<protein>
    <submittedName>
        <fullName evidence="1">Uncharacterized protein</fullName>
    </submittedName>
</protein>
<evidence type="ECO:0000313" key="1">
    <source>
        <dbReference type="EMBL" id="KLU05672.1"/>
    </source>
</evidence>
<organism evidence="1 2">
    <name type="scientific">Rhodopirellula islandica</name>
    <dbReference type="NCBI Taxonomy" id="595434"/>
    <lineage>
        <taxon>Bacteria</taxon>
        <taxon>Pseudomonadati</taxon>
        <taxon>Planctomycetota</taxon>
        <taxon>Planctomycetia</taxon>
        <taxon>Pirellulales</taxon>
        <taxon>Pirellulaceae</taxon>
        <taxon>Rhodopirellula</taxon>
    </lineage>
</organism>
<evidence type="ECO:0000313" key="2">
    <source>
        <dbReference type="Proteomes" id="UP000036367"/>
    </source>
</evidence>
<dbReference type="AlphaFoldDB" id="A0A0J1BGJ6"/>
<dbReference type="PATRIC" id="fig|595434.4.peg.2198"/>
<sequence length="46" mass="5090">MRETAGRPGWGRRGDGMRFPADDLAVRFGVLVVCGNRGERCAVYMC</sequence>
<dbReference type="Proteomes" id="UP000036367">
    <property type="component" value="Unassembled WGS sequence"/>
</dbReference>
<reference evidence="1" key="1">
    <citation type="submission" date="2015-05" db="EMBL/GenBank/DDBJ databases">
        <title>Permanent draft genome of Rhodopirellula islandicus K833.</title>
        <authorList>
            <person name="Kizina J."/>
            <person name="Richter M."/>
            <person name="Glockner F.O."/>
            <person name="Harder J."/>
        </authorList>
    </citation>
    <scope>NUCLEOTIDE SEQUENCE [LARGE SCALE GENOMIC DNA]</scope>
    <source>
        <strain evidence="1">K833</strain>
    </source>
</reference>
<name>A0A0J1BGJ6_RHOIS</name>
<accession>A0A0J1BGJ6</accession>